<organism evidence="3 4">
    <name type="scientific">Coprinopsis cinerea (strain Okayama-7 / 130 / ATCC MYA-4618 / FGSC 9003)</name>
    <name type="common">Inky cap fungus</name>
    <name type="synonym">Hormographiella aspergillata</name>
    <dbReference type="NCBI Taxonomy" id="240176"/>
    <lineage>
        <taxon>Eukaryota</taxon>
        <taxon>Fungi</taxon>
        <taxon>Dikarya</taxon>
        <taxon>Basidiomycota</taxon>
        <taxon>Agaricomycotina</taxon>
        <taxon>Agaricomycetes</taxon>
        <taxon>Agaricomycetidae</taxon>
        <taxon>Agaricales</taxon>
        <taxon>Agaricineae</taxon>
        <taxon>Psathyrellaceae</taxon>
        <taxon>Coprinopsis</taxon>
    </lineage>
</organism>
<reference evidence="3 4" key="1">
    <citation type="journal article" date="2010" name="Proc. Natl. Acad. Sci. U.S.A.">
        <title>Insights into evolution of multicellular fungi from the assembled chromosomes of the mushroom Coprinopsis cinerea (Coprinus cinereus).</title>
        <authorList>
            <person name="Stajich J.E."/>
            <person name="Wilke S.K."/>
            <person name="Ahren D."/>
            <person name="Au C.H."/>
            <person name="Birren B.W."/>
            <person name="Borodovsky M."/>
            <person name="Burns C."/>
            <person name="Canback B."/>
            <person name="Casselton L.A."/>
            <person name="Cheng C.K."/>
            <person name="Deng J."/>
            <person name="Dietrich F.S."/>
            <person name="Fargo D.C."/>
            <person name="Farman M.L."/>
            <person name="Gathman A.C."/>
            <person name="Goldberg J."/>
            <person name="Guigo R."/>
            <person name="Hoegger P.J."/>
            <person name="Hooker J.B."/>
            <person name="Huggins A."/>
            <person name="James T.Y."/>
            <person name="Kamada T."/>
            <person name="Kilaru S."/>
            <person name="Kodira C."/>
            <person name="Kues U."/>
            <person name="Kupfer D."/>
            <person name="Kwan H.S."/>
            <person name="Lomsadze A."/>
            <person name="Li W."/>
            <person name="Lilly W.W."/>
            <person name="Ma L.J."/>
            <person name="Mackey A.J."/>
            <person name="Manning G."/>
            <person name="Martin F."/>
            <person name="Muraguchi H."/>
            <person name="Natvig D.O."/>
            <person name="Palmerini H."/>
            <person name="Ramesh M.A."/>
            <person name="Rehmeyer C.J."/>
            <person name="Roe B.A."/>
            <person name="Shenoy N."/>
            <person name="Stanke M."/>
            <person name="Ter-Hovhannisyan V."/>
            <person name="Tunlid A."/>
            <person name="Velagapudi R."/>
            <person name="Vision T.J."/>
            <person name="Zeng Q."/>
            <person name="Zolan M.E."/>
            <person name="Pukkila P.J."/>
        </authorList>
    </citation>
    <scope>NUCLEOTIDE SEQUENCE [LARGE SCALE GENOMIC DNA]</scope>
    <source>
        <strain evidence="4">Okayama-7 / 130 / ATCC MYA-4618 / FGSC 9003</strain>
    </source>
</reference>
<dbReference type="GeneID" id="6005249"/>
<proteinExistence type="predicted"/>
<evidence type="ECO:0000256" key="1">
    <source>
        <dbReference type="SAM" id="MobiDB-lite"/>
    </source>
</evidence>
<evidence type="ECO:0000313" key="3">
    <source>
        <dbReference type="EMBL" id="EAU93089.1"/>
    </source>
</evidence>
<dbReference type="InterPro" id="IPR043472">
    <property type="entry name" value="Macro_dom-like"/>
</dbReference>
<feature type="region of interest" description="Disordered" evidence="1">
    <location>
        <begin position="1"/>
        <end position="145"/>
    </location>
</feature>
<sequence>MSDAMQVDRVDAVTTAPNAGEDASHRSPPSDLVNDQHHSPNTNNDGACSPKDNTTSISPRDGKEDHRRSEELEDARETKRARTTVKQTTLTAHFSKKDKDSSIGTKKSGVSHNTDSPPISTSTSRDSSTNRDSRSSTKGKGTNNTYAAIKEQLKEIAASTLDAIDEGSYECDGKRYQLRDTVDDMIQKTEYYPPESELKEWRTGGLAKHLKTVGERVWAPLDEHSRGEADVSLSEQSTLEGARYLYAILDSLPDEEGVDKRIGVLNFASAKKPGGGFINGARAQEESIARSSTLYASLMIDVAQKFYELHNKDPRQGYYTHAMIYSPGVQLLKDDTGNWLEPIAVDVLTSPAVNAGIVRRDGRDRKEDQDDAGGSPKDQSNGEDSKHSRTSKPRGKWSWKSASKHKRLTDSEIESAITRTMYERMARLLYLFELQGVKNLVLGSFGTGVFQNKVDIVASLWVELVMKEGARFRWSFDRVLFAVIGDETFKTFQRVFGEKKAVGDGRPRFTLDDWTDVALEVASKGQASPVEGDESPSREVSQQNGEKAGQASAKQAVSLAADVSMQDISV</sequence>
<dbReference type="AlphaFoldDB" id="A8N1K0"/>
<dbReference type="OrthoDB" id="9985428at2759"/>
<dbReference type="InParanoid" id="A8N1K0"/>
<feature type="compositionally biased region" description="Polar residues" evidence="1">
    <location>
        <begin position="102"/>
        <end position="112"/>
    </location>
</feature>
<dbReference type="VEuPathDB" id="FungiDB:CC1G_06809"/>
<feature type="compositionally biased region" description="Basic and acidic residues" evidence="1">
    <location>
        <begin position="1"/>
        <end position="11"/>
    </location>
</feature>
<dbReference type="Pfam" id="PF10021">
    <property type="entry name" value="PARG_cat_microb"/>
    <property type="match status" value="1"/>
</dbReference>
<dbReference type="InterPro" id="IPR012664">
    <property type="entry name" value="CHP02452"/>
</dbReference>
<evidence type="ECO:0000313" key="4">
    <source>
        <dbReference type="Proteomes" id="UP000001861"/>
    </source>
</evidence>
<feature type="domain" description="Microbial-type PARG catalytic" evidence="2">
    <location>
        <begin position="157"/>
        <end position="334"/>
    </location>
</feature>
<dbReference type="PANTHER" id="PTHR35596:SF1">
    <property type="entry name" value="MICROBIAL-TYPE PARG CATALYTIC DOMAIN-CONTAINING PROTEIN"/>
    <property type="match status" value="1"/>
</dbReference>
<dbReference type="Gene3D" id="3.40.220.10">
    <property type="entry name" value="Leucine Aminopeptidase, subunit E, domain 1"/>
    <property type="match status" value="1"/>
</dbReference>
<feature type="compositionally biased region" description="Polar residues" evidence="1">
    <location>
        <begin position="39"/>
        <end position="58"/>
    </location>
</feature>
<dbReference type="RefSeq" id="XP_001828823.1">
    <property type="nucleotide sequence ID" value="XM_001828771.1"/>
</dbReference>
<comment type="caution">
    <text evidence="3">The sequence shown here is derived from an EMBL/GenBank/DDBJ whole genome shotgun (WGS) entry which is preliminary data.</text>
</comment>
<keyword evidence="4" id="KW-1185">Reference proteome</keyword>
<feature type="region of interest" description="Disordered" evidence="1">
    <location>
        <begin position="524"/>
        <end position="553"/>
    </location>
</feature>
<name>A8N1K0_COPC7</name>
<dbReference type="KEGG" id="cci:CC1G_06809"/>
<dbReference type="NCBIfam" id="TIGR02452">
    <property type="entry name" value="TIGR02452 family protein"/>
    <property type="match status" value="1"/>
</dbReference>
<feature type="compositionally biased region" description="Low complexity" evidence="1">
    <location>
        <begin position="113"/>
        <end position="127"/>
    </location>
</feature>
<dbReference type="PANTHER" id="PTHR35596">
    <property type="entry name" value="DUF2263 DOMAIN-CONTAINING PROTEIN"/>
    <property type="match status" value="1"/>
</dbReference>
<dbReference type="EMBL" id="AACS02000001">
    <property type="protein sequence ID" value="EAU93089.1"/>
    <property type="molecule type" value="Genomic_DNA"/>
</dbReference>
<feature type="compositionally biased region" description="Basic and acidic residues" evidence="1">
    <location>
        <begin position="60"/>
        <end position="80"/>
    </location>
</feature>
<dbReference type="InterPro" id="IPR019261">
    <property type="entry name" value="PARG_cat_microbial"/>
</dbReference>
<feature type="compositionally biased region" description="Basic residues" evidence="1">
    <location>
        <begin position="388"/>
        <end position="403"/>
    </location>
</feature>
<dbReference type="SUPFAM" id="SSF52949">
    <property type="entry name" value="Macro domain-like"/>
    <property type="match status" value="1"/>
</dbReference>
<evidence type="ECO:0000259" key="2">
    <source>
        <dbReference type="Pfam" id="PF10021"/>
    </source>
</evidence>
<dbReference type="eggNOG" id="ENOG502S5V1">
    <property type="taxonomic scope" value="Eukaryota"/>
</dbReference>
<gene>
    <name evidence="3" type="ORF">CC1G_06809</name>
</gene>
<protein>
    <recommendedName>
        <fullName evidence="2">Microbial-type PARG catalytic domain-containing protein</fullName>
    </recommendedName>
</protein>
<dbReference type="Proteomes" id="UP000001861">
    <property type="component" value="Unassembled WGS sequence"/>
</dbReference>
<feature type="compositionally biased region" description="Basic and acidic residues" evidence="1">
    <location>
        <begin position="358"/>
        <end position="368"/>
    </location>
</feature>
<feature type="region of interest" description="Disordered" evidence="1">
    <location>
        <begin position="358"/>
        <end position="403"/>
    </location>
</feature>
<accession>A8N1K0</accession>